<dbReference type="SUPFAM" id="SSF53822">
    <property type="entry name" value="Periplasmic binding protein-like I"/>
    <property type="match status" value="1"/>
</dbReference>
<dbReference type="GO" id="GO:0003700">
    <property type="term" value="F:DNA-binding transcription factor activity"/>
    <property type="evidence" value="ECO:0007669"/>
    <property type="project" value="TreeGrafter"/>
</dbReference>
<dbReference type="Pfam" id="PF00356">
    <property type="entry name" value="LacI"/>
    <property type="match status" value="1"/>
</dbReference>
<comment type="caution">
    <text evidence="5">The sequence shown here is derived from an EMBL/GenBank/DDBJ whole genome shotgun (WGS) entry which is preliminary data.</text>
</comment>
<proteinExistence type="predicted"/>
<keyword evidence="6" id="KW-1185">Reference proteome</keyword>
<dbReference type="PANTHER" id="PTHR30146:SF109">
    <property type="entry name" value="HTH-TYPE TRANSCRIPTIONAL REGULATOR GALS"/>
    <property type="match status" value="1"/>
</dbReference>
<dbReference type="InterPro" id="IPR010982">
    <property type="entry name" value="Lambda_DNA-bd_dom_sf"/>
</dbReference>
<protein>
    <submittedName>
        <fullName evidence="5">LacI family transcriptional regulator</fullName>
    </submittedName>
</protein>
<evidence type="ECO:0000256" key="3">
    <source>
        <dbReference type="ARBA" id="ARBA00023163"/>
    </source>
</evidence>
<dbReference type="AlphaFoldDB" id="A0A2T6BDR9"/>
<name>A0A2T6BDR9_9RHOB</name>
<keyword evidence="2" id="KW-0238">DNA-binding</keyword>
<evidence type="ECO:0000256" key="1">
    <source>
        <dbReference type="ARBA" id="ARBA00023015"/>
    </source>
</evidence>
<dbReference type="InterPro" id="IPR046335">
    <property type="entry name" value="LacI/GalR-like_sensor"/>
</dbReference>
<gene>
    <name evidence="5" type="ORF">C8N43_3017</name>
</gene>
<dbReference type="SUPFAM" id="SSF47413">
    <property type="entry name" value="lambda repressor-like DNA-binding domains"/>
    <property type="match status" value="1"/>
</dbReference>
<dbReference type="CDD" id="cd01392">
    <property type="entry name" value="HTH_LacI"/>
    <property type="match status" value="1"/>
</dbReference>
<dbReference type="GO" id="GO:0000976">
    <property type="term" value="F:transcription cis-regulatory region binding"/>
    <property type="evidence" value="ECO:0007669"/>
    <property type="project" value="TreeGrafter"/>
</dbReference>
<keyword evidence="1" id="KW-0805">Transcription regulation</keyword>
<sequence>MSLAGTEKLRQAPRRVTISDVSDALGLTKSTVSRALNDYPDISDSTRLRVRRMADKMGYRPLSQAQAIRTGLTKSLGLVIQLGDHDAQRPFLAEFLAGLSSGASAEGWTLTLAATESPAQTEETFRQMIRDQKVDGFVLPRTLTRDPRVALLRAAGVPFVMFGRTGKDAGCAWFDILGEDAMADAVTRLAALGHRRIGFINGGMQYNYAPLREAGFRRGMADAGLEIDPALMRADAVTRAAGAQAAREMLDLTDPPTAIVCAVDMAALGVYRAAEERGLAVGADLSVMAYDGSPDGAHATPPLSTYAVDYKTAGQRLSALLIRRIKGAAPEELRETALPILMDRGSVGPPR</sequence>
<dbReference type="InterPro" id="IPR028082">
    <property type="entry name" value="Peripla_BP_I"/>
</dbReference>
<evidence type="ECO:0000313" key="5">
    <source>
        <dbReference type="EMBL" id="PTX54205.1"/>
    </source>
</evidence>
<feature type="domain" description="HTH lacI-type" evidence="4">
    <location>
        <begin position="16"/>
        <end position="70"/>
    </location>
</feature>
<keyword evidence="3" id="KW-0804">Transcription</keyword>
<dbReference type="PANTHER" id="PTHR30146">
    <property type="entry name" value="LACI-RELATED TRANSCRIPTIONAL REPRESSOR"/>
    <property type="match status" value="1"/>
</dbReference>
<dbReference type="Gene3D" id="1.10.260.40">
    <property type="entry name" value="lambda repressor-like DNA-binding domains"/>
    <property type="match status" value="1"/>
</dbReference>
<dbReference type="InterPro" id="IPR000843">
    <property type="entry name" value="HTH_LacI"/>
</dbReference>
<dbReference type="CDD" id="cd20010">
    <property type="entry name" value="PBP1_AglR-like"/>
    <property type="match status" value="1"/>
</dbReference>
<dbReference type="Pfam" id="PF13377">
    <property type="entry name" value="Peripla_BP_3"/>
    <property type="match status" value="1"/>
</dbReference>
<evidence type="ECO:0000259" key="4">
    <source>
        <dbReference type="PROSITE" id="PS50932"/>
    </source>
</evidence>
<reference evidence="5 6" key="1">
    <citation type="submission" date="2018-04" db="EMBL/GenBank/DDBJ databases">
        <title>Genomic Encyclopedia of Archaeal and Bacterial Type Strains, Phase II (KMG-II): from individual species to whole genera.</title>
        <authorList>
            <person name="Goeker M."/>
        </authorList>
    </citation>
    <scope>NUCLEOTIDE SEQUENCE [LARGE SCALE GENOMIC DNA]</scope>
    <source>
        <strain evidence="5 6">DSM 100977</strain>
    </source>
</reference>
<accession>A0A2T6BDR9</accession>
<dbReference type="Proteomes" id="UP000243978">
    <property type="component" value="Unassembled WGS sequence"/>
</dbReference>
<dbReference type="SMART" id="SM00354">
    <property type="entry name" value="HTH_LACI"/>
    <property type="match status" value="1"/>
</dbReference>
<organism evidence="5 6">
    <name type="scientific">Litoreibacter ponti</name>
    <dbReference type="NCBI Taxonomy" id="1510457"/>
    <lineage>
        <taxon>Bacteria</taxon>
        <taxon>Pseudomonadati</taxon>
        <taxon>Pseudomonadota</taxon>
        <taxon>Alphaproteobacteria</taxon>
        <taxon>Rhodobacterales</taxon>
        <taxon>Roseobacteraceae</taxon>
        <taxon>Litoreibacter</taxon>
    </lineage>
</organism>
<dbReference type="EMBL" id="QBKS01000002">
    <property type="protein sequence ID" value="PTX54205.1"/>
    <property type="molecule type" value="Genomic_DNA"/>
</dbReference>
<dbReference type="Gene3D" id="3.40.50.2300">
    <property type="match status" value="2"/>
</dbReference>
<dbReference type="PROSITE" id="PS50932">
    <property type="entry name" value="HTH_LACI_2"/>
    <property type="match status" value="1"/>
</dbReference>
<evidence type="ECO:0000256" key="2">
    <source>
        <dbReference type="ARBA" id="ARBA00023125"/>
    </source>
</evidence>
<dbReference type="RefSeq" id="WP_107846563.1">
    <property type="nucleotide sequence ID" value="NZ_QBKS01000002.1"/>
</dbReference>
<evidence type="ECO:0000313" key="6">
    <source>
        <dbReference type="Proteomes" id="UP000243978"/>
    </source>
</evidence>
<dbReference type="OrthoDB" id="234496at2"/>